<dbReference type="Proteomes" id="UP001164743">
    <property type="component" value="Chromosome 10A"/>
</dbReference>
<accession>A0ABY7CU10</accession>
<gene>
    <name evidence="3" type="ORF">PtA15_10A203</name>
</gene>
<keyword evidence="1" id="KW-0812">Transmembrane</keyword>
<keyword evidence="1" id="KW-0472">Membrane</keyword>
<reference evidence="3" key="1">
    <citation type="submission" date="2022-10" db="EMBL/GenBank/DDBJ databases">
        <title>Puccinia triticina Genome sequencing and assembly.</title>
        <authorList>
            <person name="Li C."/>
        </authorList>
    </citation>
    <scope>NUCLEOTIDE SEQUENCE</scope>
    <source>
        <strain evidence="3">Pt15</strain>
    </source>
</reference>
<name>A0ABY7CU10_9BASI</name>
<dbReference type="EMBL" id="CP110430">
    <property type="protein sequence ID" value="WAQ88784.1"/>
    <property type="molecule type" value="Genomic_DNA"/>
</dbReference>
<sequence length="221" mass="24721">MFSVLFIFLFIGRHVYATGEMPRCGRFPPLERSSAVPYEDASMDLQSYNEGFEDINRAEYYRKWRGSSASSSGRPPFEYRRPCQNKIDEDPKHAADTRQDFVTVAGIPVHDAYGDGRRGYYHEVNHHGRLPGNAPANLVETTPQDTSIAINTGSAVEQLPKIRCFTLGNVLCLGGISIVAAAVIAGIVLFILYLIQRENHTHSYSGRIPRYSSPPIRPRFG</sequence>
<keyword evidence="1" id="KW-1133">Transmembrane helix</keyword>
<feature type="transmembrane region" description="Helical" evidence="1">
    <location>
        <begin position="167"/>
        <end position="195"/>
    </location>
</feature>
<keyword evidence="2" id="KW-0732">Signal</keyword>
<organism evidence="3 4">
    <name type="scientific">Puccinia triticina</name>
    <dbReference type="NCBI Taxonomy" id="208348"/>
    <lineage>
        <taxon>Eukaryota</taxon>
        <taxon>Fungi</taxon>
        <taxon>Dikarya</taxon>
        <taxon>Basidiomycota</taxon>
        <taxon>Pucciniomycotina</taxon>
        <taxon>Pucciniomycetes</taxon>
        <taxon>Pucciniales</taxon>
        <taxon>Pucciniaceae</taxon>
        <taxon>Puccinia</taxon>
    </lineage>
</organism>
<feature type="chain" id="PRO_5047194677" evidence="2">
    <location>
        <begin position="18"/>
        <end position="221"/>
    </location>
</feature>
<evidence type="ECO:0000313" key="3">
    <source>
        <dbReference type="EMBL" id="WAQ88784.1"/>
    </source>
</evidence>
<protein>
    <submittedName>
        <fullName evidence="3">Uncharacterized protein</fullName>
    </submittedName>
</protein>
<evidence type="ECO:0000256" key="2">
    <source>
        <dbReference type="SAM" id="SignalP"/>
    </source>
</evidence>
<evidence type="ECO:0000313" key="4">
    <source>
        <dbReference type="Proteomes" id="UP001164743"/>
    </source>
</evidence>
<dbReference type="RefSeq" id="XP_053024339.1">
    <property type="nucleotide sequence ID" value="XM_053160357.1"/>
</dbReference>
<dbReference type="GeneID" id="77801252"/>
<evidence type="ECO:0000256" key="1">
    <source>
        <dbReference type="SAM" id="Phobius"/>
    </source>
</evidence>
<keyword evidence="4" id="KW-1185">Reference proteome</keyword>
<feature type="signal peptide" evidence="2">
    <location>
        <begin position="1"/>
        <end position="17"/>
    </location>
</feature>
<proteinExistence type="predicted"/>